<proteinExistence type="inferred from homology"/>
<dbReference type="EC" id="1.2.1.3" evidence="10"/>
<dbReference type="Proteomes" id="UP000566819">
    <property type="component" value="Unassembled WGS sequence"/>
</dbReference>
<dbReference type="Pfam" id="PF00107">
    <property type="entry name" value="ADH_zinc_N"/>
    <property type="match status" value="1"/>
</dbReference>
<protein>
    <recommendedName>
        <fullName evidence="10">aldehyde dehydrogenase (NAD(+))</fullName>
        <ecNumber evidence="10">1.2.1.3</ecNumber>
    </recommendedName>
</protein>
<feature type="region of interest" description="Disordered" evidence="14">
    <location>
        <begin position="952"/>
        <end position="984"/>
    </location>
</feature>
<keyword evidence="7" id="KW-0862">Zinc</keyword>
<comment type="catalytic activity">
    <reaction evidence="11">
        <text>an aldehyde + NAD(+) + H2O = a carboxylate + NADH + 2 H(+)</text>
        <dbReference type="Rhea" id="RHEA:16185"/>
        <dbReference type="ChEBI" id="CHEBI:15377"/>
        <dbReference type="ChEBI" id="CHEBI:15378"/>
        <dbReference type="ChEBI" id="CHEBI:17478"/>
        <dbReference type="ChEBI" id="CHEBI:29067"/>
        <dbReference type="ChEBI" id="CHEBI:57540"/>
        <dbReference type="ChEBI" id="CHEBI:57945"/>
        <dbReference type="EC" id="1.2.1.3"/>
    </reaction>
</comment>
<evidence type="ECO:0000256" key="5">
    <source>
        <dbReference type="ARBA" id="ARBA00022723"/>
    </source>
</evidence>
<reference evidence="16 17" key="1">
    <citation type="submission" date="2020-03" db="EMBL/GenBank/DDBJ databases">
        <title>Draft Genome Sequence of Cudoniella acicularis.</title>
        <authorList>
            <person name="Buettner E."/>
            <person name="Kellner H."/>
        </authorList>
    </citation>
    <scope>NUCLEOTIDE SEQUENCE [LARGE SCALE GENOMIC DNA]</scope>
    <source>
        <strain evidence="16 17">DSM 108380</strain>
    </source>
</reference>
<dbReference type="InterPro" id="IPR016160">
    <property type="entry name" value="Ald_DH_CS_CYS"/>
</dbReference>
<dbReference type="InterPro" id="IPR013149">
    <property type="entry name" value="ADH-like_C"/>
</dbReference>
<name>A0A8H4W7B0_9HELO</name>
<evidence type="ECO:0000313" key="16">
    <source>
        <dbReference type="EMBL" id="KAF4636011.1"/>
    </source>
</evidence>
<evidence type="ECO:0000259" key="15">
    <source>
        <dbReference type="PROSITE" id="PS51387"/>
    </source>
</evidence>
<dbReference type="PANTHER" id="PTHR11699">
    <property type="entry name" value="ALDEHYDE DEHYDROGENASE-RELATED"/>
    <property type="match status" value="1"/>
</dbReference>
<organism evidence="16 17">
    <name type="scientific">Cudoniella acicularis</name>
    <dbReference type="NCBI Taxonomy" id="354080"/>
    <lineage>
        <taxon>Eukaryota</taxon>
        <taxon>Fungi</taxon>
        <taxon>Dikarya</taxon>
        <taxon>Ascomycota</taxon>
        <taxon>Pezizomycotina</taxon>
        <taxon>Leotiomycetes</taxon>
        <taxon>Helotiales</taxon>
        <taxon>Tricladiaceae</taxon>
        <taxon>Cudoniella</taxon>
    </lineage>
</organism>
<keyword evidence="9" id="KW-0520">NAD</keyword>
<dbReference type="Pfam" id="PF00171">
    <property type="entry name" value="Aldedh"/>
    <property type="match status" value="1"/>
</dbReference>
<dbReference type="InterPro" id="IPR036318">
    <property type="entry name" value="FAD-bd_PCMH-like_sf"/>
</dbReference>
<dbReference type="InterPro" id="IPR016166">
    <property type="entry name" value="FAD-bd_PCMH"/>
</dbReference>
<dbReference type="InterPro" id="IPR020843">
    <property type="entry name" value="ER"/>
</dbReference>
<keyword evidence="4" id="KW-0285">Flavoprotein</keyword>
<evidence type="ECO:0000313" key="17">
    <source>
        <dbReference type="Proteomes" id="UP000566819"/>
    </source>
</evidence>
<dbReference type="Gene3D" id="3.30.43.10">
    <property type="entry name" value="Uridine Diphospho-n-acetylenolpyruvylglucosamine Reductase, domain 2"/>
    <property type="match status" value="1"/>
</dbReference>
<dbReference type="InterPro" id="IPR016162">
    <property type="entry name" value="Ald_DH_N"/>
</dbReference>
<dbReference type="OrthoDB" id="5332616at2759"/>
<evidence type="ECO:0000256" key="12">
    <source>
        <dbReference type="PROSITE-ProRule" id="PRU10007"/>
    </source>
</evidence>
<feature type="active site" evidence="12">
    <location>
        <position position="294"/>
    </location>
</feature>
<dbReference type="CDD" id="cd08297">
    <property type="entry name" value="CAD3"/>
    <property type="match status" value="1"/>
</dbReference>
<evidence type="ECO:0000256" key="3">
    <source>
        <dbReference type="ARBA" id="ARBA00009986"/>
    </source>
</evidence>
<dbReference type="GO" id="GO:0018455">
    <property type="term" value="F:alcohol dehydrogenase [NAD(P)+] activity"/>
    <property type="evidence" value="ECO:0007669"/>
    <property type="project" value="UniProtKB-ARBA"/>
</dbReference>
<dbReference type="InterPro" id="IPR004113">
    <property type="entry name" value="FAD-bd_oxidored_4_C"/>
</dbReference>
<dbReference type="SUPFAM" id="SSF56176">
    <property type="entry name" value="FAD-binding/transporter-associated domain-like"/>
    <property type="match status" value="1"/>
</dbReference>
<dbReference type="InterPro" id="IPR016164">
    <property type="entry name" value="FAD-linked_Oxase-like_C"/>
</dbReference>
<dbReference type="SUPFAM" id="SSF55103">
    <property type="entry name" value="FAD-linked oxidases, C-terminal domain"/>
    <property type="match status" value="1"/>
</dbReference>
<dbReference type="FunFam" id="3.40.50.720:FF:000039">
    <property type="entry name" value="Alcohol dehydrogenase AdhP"/>
    <property type="match status" value="1"/>
</dbReference>
<dbReference type="InterPro" id="IPR016167">
    <property type="entry name" value="FAD-bd_PCMH_sub1"/>
</dbReference>
<dbReference type="PROSITE" id="PS51387">
    <property type="entry name" value="FAD_PCMH"/>
    <property type="match status" value="1"/>
</dbReference>
<dbReference type="Gene3D" id="3.90.180.10">
    <property type="entry name" value="Medium-chain alcohol dehydrogenases, catalytic domain"/>
    <property type="match status" value="1"/>
</dbReference>
<dbReference type="EMBL" id="JAAMPI010000087">
    <property type="protein sequence ID" value="KAF4636011.1"/>
    <property type="molecule type" value="Genomic_DNA"/>
</dbReference>
<keyword evidence="8 13" id="KW-0560">Oxidoreductase</keyword>
<dbReference type="InterPro" id="IPR015590">
    <property type="entry name" value="Aldehyde_DH_dom"/>
</dbReference>
<dbReference type="Gene3D" id="3.40.50.720">
    <property type="entry name" value="NAD(P)-binding Rossmann-like Domain"/>
    <property type="match status" value="1"/>
</dbReference>
<sequence length="1769" mass="193486">MPVERWWPADPSANRRFSHFSIETYFFLNRLTLSAGTDKGNMEINMTQQVISFTSFGNIINGKLQSSAVPARGLDPSTGEALWEVPVARKEDLDEAVSAANKAFPEWAATLWKQRQNSLSKLREALLTHQEEMAALLMKEAGKPRVFANLEVEHAANFMAFYAKAELPVEIVVQDDTELRITERITPIGVVGAICPWNFPLVLAVGKIGAALVTGNCVIAKPSPYTPYSVLKLAEIAMGILPPGVFQAINGDETLGPLLVEHPGIGKISFTGSTATGKRIMESASRTLKNITLELGGNNATIVCPDIDIASVAPQIALGAFFNSGQVCVASKRIYVHQDIYSEFLETMTAVVKSWKVGPVAEQDVMLGPVQNQRQYEIVRDFYEDCRHKGYIFATGKEGAITGTGYLLQPAIIDNPPDASRVVMEEPFGPIVSILSWTTEEEVITRVNDTLSGLGGSINSFEKPLPQGYFSGHKESGVGGEWGVRGMHSYCKVQVIYHYKADVAKIATHNGKTHTTSNDKDTFPVARTTASQVNQATSEKPGVLKTIPSAAIPVDIEAGTQYAAVTKHHHDGFHFEVLAVPLPSLGPSDVLVRLSASGVCGTDIALAAGKISPYRTTLGHEGVGRVVKLGSALTPEQVPLGLRVGVGWIRDVCGHCAMCMTEGGEERCLKQLHSGRAVDGTFAQYTVVPYRYLMPIPELLRDEEVAPILCGGVTVYKALKISGVTPGRWILISGAGGGVGALGIQYAKAMGFRVVASDIGSEKRKFCTGLGAEVYVDCTQESLKEAIDKVTDSSGVSAAIVVAGSVQAYQASLETLGPFGTLICVGIPPPADLIQFHPLQFIDMGIRIIGSIVGTRVDVLEALSFVSKGAVVPVVQMQKLKDLDEICHKIKTGEVKLAIKTPSSHGILVTNTKQTSVRTPRFTLKKPFVHFSQAFDSIAALMPTILTLNGAGGNAHETPAENPSGKKVPHPPTNSKDPGSPLTLPPGFTREIFDKFIAAAREIVREQNVTLITDAAQLFHEHYTDPSKAHDMHNVVEKTYFVASAVLCPRDVKDVQDIMRLCNEFEMPVWPFSIGRNTGYGGAAPRVPGSIALDLGKNMNKILEVNVEGAFALVEPGVTFFDLHEYIVKNNLRDKLWVDVPDVGGGSIIGNAIERGVGYTPYGDHWMMHCGMEVVLPSGELVRTGMGALPVPSRPHHEGLRPDQVPGNRAWQLFNYGFGPYNDGIFSQSNLGIVTKMGVWLMPNPGGYQAYLITLPKDEDLHKALDIIRPLRLQMVLQNVPTLRHILLDAAVSGNKKSYTDKEGPLNDEELDAIAKKMKLGRWNFYGAVYGPELVRNVLWSTIKEAFSTIEGAQFILPEETKDHPVLQTRNGTLQGIPSLDELAWVNWVPNGAHLFFSPIAKITGDDGMLQYSMTKKRCTEAGIDFIGTFTIGMREMHHIVCIVFDRYNKEKRDRAHWLIRTLIQDAAENGWGEYRTHLALMDQIADTYCFNDNAQRKLNETIKNALDPKGILAPGKNGVWPSNYDREAWRTPSDFRKETGTSLIHFHGSFLAYIAPSYRLLPEAKGLDILNDAVDASLWPLTLALYQPWSPLMGPPIENTQPIMQEIEEASQTTRVIDGYAFPGDPGTDTRFAWINFMHQEAAILDILTRTPGLAKMIREEGPETIPKEQRVLFPAMFDVSSRWPPIALIHDDADAMVGIDQSEGVAKKLESAGVTILFERVAGKHHGFNVREISGDVDLDVQGGDDQGFYDGLRRILEFLDRAAFQA</sequence>
<evidence type="ECO:0000256" key="14">
    <source>
        <dbReference type="SAM" id="MobiDB-lite"/>
    </source>
</evidence>
<dbReference type="Pfam" id="PF01565">
    <property type="entry name" value="FAD_binding_4"/>
    <property type="match status" value="1"/>
</dbReference>
<dbReference type="InterPro" id="IPR016170">
    <property type="entry name" value="Cytok_DH_C_sf"/>
</dbReference>
<dbReference type="InterPro" id="IPR029058">
    <property type="entry name" value="AB_hydrolase_fold"/>
</dbReference>
<dbReference type="InterPro" id="IPR016171">
    <property type="entry name" value="Vanillyl_alc_oxidase_C-sub2"/>
</dbReference>
<dbReference type="FunFam" id="3.40.605.10:FF:000007">
    <property type="entry name" value="NAD/NADP-dependent betaine aldehyde dehydrogenase"/>
    <property type="match status" value="1"/>
</dbReference>
<dbReference type="PROSITE" id="PS00687">
    <property type="entry name" value="ALDEHYDE_DEHYDR_GLU"/>
    <property type="match status" value="1"/>
</dbReference>
<gene>
    <name evidence="16" type="ORF">G7Y89_g2066</name>
</gene>
<dbReference type="InterPro" id="IPR016169">
    <property type="entry name" value="FAD-bd_PCMH_sub2"/>
</dbReference>
<dbReference type="InterPro" id="IPR006094">
    <property type="entry name" value="Oxid_FAD_bind_N"/>
</dbReference>
<dbReference type="InterPro" id="IPR016163">
    <property type="entry name" value="Ald_DH_C"/>
</dbReference>
<evidence type="ECO:0000256" key="13">
    <source>
        <dbReference type="RuleBase" id="RU003345"/>
    </source>
</evidence>
<dbReference type="Gene3D" id="3.40.605.10">
    <property type="entry name" value="Aldehyde Dehydrogenase, Chain A, domain 1"/>
    <property type="match status" value="1"/>
</dbReference>
<evidence type="ECO:0000256" key="8">
    <source>
        <dbReference type="ARBA" id="ARBA00023002"/>
    </source>
</evidence>
<dbReference type="GO" id="GO:0046872">
    <property type="term" value="F:metal ion binding"/>
    <property type="evidence" value="ECO:0007669"/>
    <property type="project" value="UniProtKB-KW"/>
</dbReference>
<dbReference type="InterPro" id="IPR011032">
    <property type="entry name" value="GroES-like_sf"/>
</dbReference>
<dbReference type="SUPFAM" id="SSF53474">
    <property type="entry name" value="alpha/beta-Hydrolases"/>
    <property type="match status" value="1"/>
</dbReference>
<dbReference type="Gene3D" id="3.40.50.1820">
    <property type="entry name" value="alpha/beta hydrolase"/>
    <property type="match status" value="1"/>
</dbReference>
<dbReference type="CDD" id="cd07106">
    <property type="entry name" value="ALDH_AldA-AAD23400"/>
    <property type="match status" value="1"/>
</dbReference>
<dbReference type="InterPro" id="IPR044086">
    <property type="entry name" value="LUC3-like"/>
</dbReference>
<comment type="similarity">
    <text evidence="3 13">Belongs to the aldehyde dehydrogenase family.</text>
</comment>
<comment type="similarity">
    <text evidence="2">Belongs to the zinc-containing alcohol dehydrogenase family.</text>
</comment>
<evidence type="ECO:0000256" key="6">
    <source>
        <dbReference type="ARBA" id="ARBA00022827"/>
    </source>
</evidence>
<dbReference type="SUPFAM" id="SSF53720">
    <property type="entry name" value="ALDH-like"/>
    <property type="match status" value="1"/>
</dbReference>
<evidence type="ECO:0000256" key="1">
    <source>
        <dbReference type="ARBA" id="ARBA00001947"/>
    </source>
</evidence>
<dbReference type="InterPro" id="IPR013154">
    <property type="entry name" value="ADH-like_N"/>
</dbReference>
<dbReference type="SUPFAM" id="SSF50129">
    <property type="entry name" value="GroES-like"/>
    <property type="match status" value="1"/>
</dbReference>
<evidence type="ECO:0000256" key="2">
    <source>
        <dbReference type="ARBA" id="ARBA00008072"/>
    </source>
</evidence>
<evidence type="ECO:0000256" key="11">
    <source>
        <dbReference type="ARBA" id="ARBA00049194"/>
    </source>
</evidence>
<accession>A0A8H4W7B0</accession>
<dbReference type="SMART" id="SM00829">
    <property type="entry name" value="PKS_ER"/>
    <property type="match status" value="1"/>
</dbReference>
<dbReference type="InterPro" id="IPR029510">
    <property type="entry name" value="Ald_DH_CS_GLU"/>
</dbReference>
<dbReference type="InterPro" id="IPR016161">
    <property type="entry name" value="Ald_DH/histidinol_DH"/>
</dbReference>
<dbReference type="Gene3D" id="3.30.465.10">
    <property type="match status" value="1"/>
</dbReference>
<dbReference type="GO" id="GO:0004029">
    <property type="term" value="F:aldehyde dehydrogenase (NAD+) activity"/>
    <property type="evidence" value="ECO:0007669"/>
    <property type="project" value="UniProtKB-EC"/>
</dbReference>
<dbReference type="GO" id="GO:0071949">
    <property type="term" value="F:FAD binding"/>
    <property type="evidence" value="ECO:0007669"/>
    <property type="project" value="InterPro"/>
</dbReference>
<evidence type="ECO:0000256" key="10">
    <source>
        <dbReference type="ARBA" id="ARBA00024226"/>
    </source>
</evidence>
<dbReference type="SUPFAM" id="SSF51735">
    <property type="entry name" value="NAD(P)-binding Rossmann-fold domains"/>
    <property type="match status" value="1"/>
</dbReference>
<evidence type="ECO:0000256" key="7">
    <source>
        <dbReference type="ARBA" id="ARBA00022833"/>
    </source>
</evidence>
<comment type="cofactor">
    <cofactor evidence="1">
        <name>Zn(2+)</name>
        <dbReference type="ChEBI" id="CHEBI:29105"/>
    </cofactor>
</comment>
<comment type="caution">
    <text evidence="16">The sequence shown here is derived from an EMBL/GenBank/DDBJ whole genome shotgun (WGS) entry which is preliminary data.</text>
</comment>
<keyword evidence="5" id="KW-0479">Metal-binding</keyword>
<dbReference type="Pfam" id="PF08240">
    <property type="entry name" value="ADH_N"/>
    <property type="match status" value="1"/>
</dbReference>
<dbReference type="Pfam" id="PF02913">
    <property type="entry name" value="FAD-oxidase_C"/>
    <property type="match status" value="1"/>
</dbReference>
<dbReference type="PROSITE" id="PS00070">
    <property type="entry name" value="ALDEHYDE_DEHYDR_CYS"/>
    <property type="match status" value="1"/>
</dbReference>
<feature type="domain" description="FAD-binding PCMH-type" evidence="15">
    <location>
        <begin position="1039"/>
        <end position="1244"/>
    </location>
</feature>
<dbReference type="Gene3D" id="3.40.309.10">
    <property type="entry name" value="Aldehyde Dehydrogenase, Chain A, domain 2"/>
    <property type="match status" value="1"/>
</dbReference>
<keyword evidence="17" id="KW-1185">Reference proteome</keyword>
<dbReference type="Gene3D" id="3.40.462.10">
    <property type="entry name" value="FAD-linked oxidases, C-terminal domain"/>
    <property type="match status" value="1"/>
</dbReference>
<dbReference type="Gene3D" id="1.10.45.10">
    <property type="entry name" value="Vanillyl-alcohol Oxidase, Chain A, domain 4"/>
    <property type="match status" value="1"/>
</dbReference>
<evidence type="ECO:0000256" key="9">
    <source>
        <dbReference type="ARBA" id="ARBA00023027"/>
    </source>
</evidence>
<evidence type="ECO:0000256" key="4">
    <source>
        <dbReference type="ARBA" id="ARBA00022630"/>
    </source>
</evidence>
<dbReference type="InterPro" id="IPR036291">
    <property type="entry name" value="NAD(P)-bd_dom_sf"/>
</dbReference>
<keyword evidence="6" id="KW-0274">FAD</keyword>